<dbReference type="PRINTS" id="PR00252">
    <property type="entry name" value="NRIONCHANNEL"/>
</dbReference>
<reference evidence="16" key="1">
    <citation type="journal article" date="2014" name="Nat. Genet.">
        <title>Genome of the human hookworm Necator americanus.</title>
        <authorList>
            <person name="Tang Y.T."/>
            <person name="Gao X."/>
            <person name="Rosa B.A."/>
            <person name="Abubucker S."/>
            <person name="Hallsworth-Pepin K."/>
            <person name="Martin J."/>
            <person name="Tyagi R."/>
            <person name="Heizer E."/>
            <person name="Zhang X."/>
            <person name="Bhonagiri-Palsikar V."/>
            <person name="Minx P."/>
            <person name="Warren W.C."/>
            <person name="Wang Q."/>
            <person name="Zhan B."/>
            <person name="Hotez P.J."/>
            <person name="Sternberg P.W."/>
            <person name="Dougall A."/>
            <person name="Gaze S.T."/>
            <person name="Mulvenna J."/>
            <person name="Sotillo J."/>
            <person name="Ranganathan S."/>
            <person name="Rabelo E.M."/>
            <person name="Wilson R.K."/>
            <person name="Felgner P.L."/>
            <person name="Bethony J."/>
            <person name="Hawdon J.M."/>
            <person name="Gasser R.B."/>
            <person name="Loukas A."/>
            <person name="Mitreva M."/>
        </authorList>
    </citation>
    <scope>NUCLEOTIDE SEQUENCE [LARGE SCALE GENOMIC DNA]</scope>
</reference>
<comment type="similarity">
    <text evidence="2">Belongs to the ligand-gated ion channel (TC 1.A.9) family. Acetylcholine receptor (TC 1.A.9.1) subfamily.</text>
</comment>
<evidence type="ECO:0000259" key="14">
    <source>
        <dbReference type="Pfam" id="PF02932"/>
    </source>
</evidence>
<dbReference type="STRING" id="51031.W2TWW7"/>
<keyword evidence="5" id="KW-0732">Signal</keyword>
<dbReference type="InterPro" id="IPR036719">
    <property type="entry name" value="Neuro-gated_channel_TM_sf"/>
</dbReference>
<keyword evidence="11 12" id="KW-0407">Ion channel</keyword>
<dbReference type="Gene3D" id="1.20.58.390">
    <property type="entry name" value="Neurotransmitter-gated ion-channel transmembrane domain"/>
    <property type="match status" value="2"/>
</dbReference>
<comment type="subcellular location">
    <subcellularLocation>
        <location evidence="1">Cell membrane</location>
        <topology evidence="1">Multi-pass membrane protein</topology>
    </subcellularLocation>
</comment>
<dbReference type="InterPro" id="IPR036734">
    <property type="entry name" value="Neur_chan_lig-bd_sf"/>
</dbReference>
<dbReference type="SUPFAM" id="SSF63712">
    <property type="entry name" value="Nicotinic receptor ligand binding domain-like"/>
    <property type="match status" value="2"/>
</dbReference>
<feature type="transmembrane region" description="Helical" evidence="12">
    <location>
        <begin position="283"/>
        <end position="301"/>
    </location>
</feature>
<evidence type="ECO:0000256" key="9">
    <source>
        <dbReference type="ARBA" id="ARBA00023180"/>
    </source>
</evidence>
<dbReference type="PROSITE" id="PS00236">
    <property type="entry name" value="NEUROTR_ION_CHANNEL"/>
    <property type="match status" value="1"/>
</dbReference>
<evidence type="ECO:0000256" key="10">
    <source>
        <dbReference type="ARBA" id="ARBA00023286"/>
    </source>
</evidence>
<dbReference type="AlphaFoldDB" id="W2TWW7"/>
<evidence type="ECO:0000313" key="16">
    <source>
        <dbReference type="Proteomes" id="UP000053676"/>
    </source>
</evidence>
<sequence>MAVALEYTLPCNLEIGLRYGSTHPPSMYALAVSIVALHVAVVVHSTPTQIKLVHDLLDKYDKKAKPMWDNSKPINVSFSMDLYQILELNEPQQYILLNAWIIERWYDEFLYWIPEDYQNISELRLPYDSIWLPDTTLYNSLVMKDDDTRRLLNAKLTTDQKRRASLIELLYPTIYKFSCLLDLRFFPFDVQVGQITTSFFNNSSMRRIQEKFTGMSLSGITRNEVKYSCCPNKYTLLQLTLYLRRKPLFYLVNLIIPTSIITLIAIVGFFTTSSASGMREEKVSLGITTLLSMSILMLMVSDQMPTTSTFIPLIGWFILAMIIVISLGTIVSSIIIAIQKRGSLGERLSKRVLRVAKVIAYITCTSLPSHIEKEQMMEAFDAPTPTVDLVKPFKAQPSDAQKRWMSIRRAKNGIAIVSDKSTDPLIHMANPGAEDTIVPGMTPMASLPPGATFDDDLSLQSDMSSRPATARVLKQNGKSNAFMQMQVVSLLNNNSFSMANRSMMMEDIPLIRLTRDLLAKDKYDVRVRPIIDHTQTLKIHISISLYQIIEVDEPSQNIKLNVWMIQKWKDEYLTWDPREYGMINSTIIPFKYLWIPDTYLYNSVKMSRDETERYMNIQVESQFWKGENGSQLSFLYPAIYTITCRLNIRFFPYDRQNCTLTISSWTNSKSALDYYADPEVNLASFIPNEEWDVKSFKIFRHEYKYACCAEPWVILQASLVIQRKPLYYIVNLIIPTSIITIVSITGFFTPASTDDDRTEKINLGITTLLAMSILMLMVSDQMPTTSEFVPLIAWFYLSIIIIVSIGTFLTSVVLSVQSRRQYGRNPPLYIRYYFFVVIPSFIYLSVPPALEKLWSELDDDPLDSWRRRKSAKLEKTGSMYKEQCPKSPMLERQSTLRIPKQGLDRFNSIQMIDVSLPPSPIAPRLSRTPSMVQPQKPTLWEGTMSALAGTNTQLRRTSAAFSREVDGMRRKRQCSLEWEFLATVLDRFLLLLFISAVVLITMGLVVVGKMAQFSYDNPEESFF</sequence>
<feature type="transmembrane region" description="Helical" evidence="12">
    <location>
        <begin position="761"/>
        <end position="779"/>
    </location>
</feature>
<dbReference type="GO" id="GO:0005886">
    <property type="term" value="C:plasma membrane"/>
    <property type="evidence" value="ECO:0007669"/>
    <property type="project" value="UniProtKB-SubCell"/>
</dbReference>
<comment type="caution">
    <text evidence="12">Lacks conserved residue(s) required for the propagation of feature annotation.</text>
</comment>
<feature type="domain" description="Neurotransmitter-gated ion-channel ligand-binding" evidence="13">
    <location>
        <begin position="512"/>
        <end position="725"/>
    </location>
</feature>
<keyword evidence="6 12" id="KW-1133">Transmembrane helix</keyword>
<dbReference type="InterPro" id="IPR018000">
    <property type="entry name" value="Neurotransmitter_ion_chnl_CS"/>
</dbReference>
<dbReference type="InterPro" id="IPR006029">
    <property type="entry name" value="Neurotrans-gated_channel_TM"/>
</dbReference>
<feature type="transmembrane region" description="Helical" evidence="12">
    <location>
        <begin position="988"/>
        <end position="1007"/>
    </location>
</feature>
<dbReference type="CDD" id="cd18997">
    <property type="entry name" value="LGIC_ECD_nAChR"/>
    <property type="match status" value="1"/>
</dbReference>
<feature type="transmembrane region" description="Helical" evidence="12">
    <location>
        <begin position="828"/>
        <end position="846"/>
    </location>
</feature>
<feature type="domain" description="Neurotransmitter-gated ion-channel ligand-binding" evidence="13">
    <location>
        <begin position="51"/>
        <end position="198"/>
    </location>
</feature>
<protein>
    <submittedName>
        <fullName evidence="15">Cation transporter family protein</fullName>
    </submittedName>
</protein>
<dbReference type="Gene3D" id="2.70.170.10">
    <property type="entry name" value="Neurotransmitter-gated ion-channel ligand-binding domain"/>
    <property type="match status" value="2"/>
</dbReference>
<evidence type="ECO:0000256" key="1">
    <source>
        <dbReference type="ARBA" id="ARBA00004651"/>
    </source>
</evidence>
<evidence type="ECO:0000313" key="15">
    <source>
        <dbReference type="EMBL" id="ETN86174.1"/>
    </source>
</evidence>
<dbReference type="GO" id="GO:0004888">
    <property type="term" value="F:transmembrane signaling receptor activity"/>
    <property type="evidence" value="ECO:0007669"/>
    <property type="project" value="InterPro"/>
</dbReference>
<feature type="transmembrane region" description="Helical" evidence="12">
    <location>
        <begin position="248"/>
        <end position="271"/>
    </location>
</feature>
<dbReference type="SUPFAM" id="SSF90112">
    <property type="entry name" value="Neurotransmitter-gated ion-channel transmembrane pore"/>
    <property type="match status" value="2"/>
</dbReference>
<evidence type="ECO:0000256" key="5">
    <source>
        <dbReference type="ARBA" id="ARBA00022729"/>
    </source>
</evidence>
<dbReference type="KEGG" id="nai:NECAME_06055"/>
<feature type="transmembrane region" description="Helical" evidence="12">
    <location>
        <begin position="313"/>
        <end position="338"/>
    </location>
</feature>
<proteinExistence type="inferred from homology"/>
<keyword evidence="3 12" id="KW-0813">Transport</keyword>
<feature type="domain" description="Neurotransmitter-gated ion-channel transmembrane" evidence="14">
    <location>
        <begin position="732"/>
        <end position="1004"/>
    </location>
</feature>
<evidence type="ECO:0000256" key="12">
    <source>
        <dbReference type="RuleBase" id="RU000687"/>
    </source>
</evidence>
<dbReference type="CDD" id="cd19051">
    <property type="entry name" value="LGIC_TM_cation"/>
    <property type="match status" value="2"/>
</dbReference>
<evidence type="ECO:0000256" key="3">
    <source>
        <dbReference type="ARBA" id="ARBA00022448"/>
    </source>
</evidence>
<feature type="transmembrane region" description="Helical" evidence="12">
    <location>
        <begin position="791"/>
        <end position="816"/>
    </location>
</feature>
<feature type="domain" description="Neurotransmitter-gated ion-channel transmembrane" evidence="14">
    <location>
        <begin position="254"/>
        <end position="374"/>
    </location>
</feature>
<evidence type="ECO:0000259" key="13">
    <source>
        <dbReference type="Pfam" id="PF02931"/>
    </source>
</evidence>
<keyword evidence="7 12" id="KW-0406">Ion transport</keyword>
<keyword evidence="8 12" id="KW-0472">Membrane</keyword>
<feature type="transmembrane region" description="Helical" evidence="12">
    <location>
        <begin position="26"/>
        <end position="43"/>
    </location>
</feature>
<evidence type="ECO:0000256" key="7">
    <source>
        <dbReference type="ARBA" id="ARBA00023065"/>
    </source>
</evidence>
<keyword evidence="4 12" id="KW-0812">Transmembrane</keyword>
<evidence type="ECO:0000256" key="11">
    <source>
        <dbReference type="ARBA" id="ARBA00023303"/>
    </source>
</evidence>
<dbReference type="InterPro" id="IPR006202">
    <property type="entry name" value="Neur_chan_lig-bd"/>
</dbReference>
<evidence type="ECO:0000256" key="4">
    <source>
        <dbReference type="ARBA" id="ARBA00022692"/>
    </source>
</evidence>
<dbReference type="EMBL" id="KI657592">
    <property type="protein sequence ID" value="ETN86174.1"/>
    <property type="molecule type" value="Genomic_DNA"/>
</dbReference>
<dbReference type="FunFam" id="1.20.58.390:FF:000049">
    <property type="entry name" value="AcetylCholine Receptor"/>
    <property type="match status" value="1"/>
</dbReference>
<dbReference type="Pfam" id="PF02932">
    <property type="entry name" value="Neur_chan_memb"/>
    <property type="match status" value="2"/>
</dbReference>
<dbReference type="OrthoDB" id="410315at2759"/>
<dbReference type="Proteomes" id="UP000053676">
    <property type="component" value="Unassembled WGS sequence"/>
</dbReference>
<dbReference type="FunFam" id="2.70.170.10:FF:000031">
    <property type="entry name" value="AcetylCholine Receptor"/>
    <property type="match status" value="1"/>
</dbReference>
<gene>
    <name evidence="15" type="ORF">NECAME_06055</name>
</gene>
<keyword evidence="10" id="KW-1071">Ligand-gated ion channel</keyword>
<dbReference type="InterPro" id="IPR006201">
    <property type="entry name" value="Neur_channel"/>
</dbReference>
<dbReference type="PANTHER" id="PTHR18945">
    <property type="entry name" value="NEUROTRANSMITTER GATED ION CHANNEL"/>
    <property type="match status" value="1"/>
</dbReference>
<evidence type="ECO:0000256" key="6">
    <source>
        <dbReference type="ARBA" id="ARBA00022989"/>
    </source>
</evidence>
<organism evidence="15 16">
    <name type="scientific">Necator americanus</name>
    <name type="common">Human hookworm</name>
    <dbReference type="NCBI Taxonomy" id="51031"/>
    <lineage>
        <taxon>Eukaryota</taxon>
        <taxon>Metazoa</taxon>
        <taxon>Ecdysozoa</taxon>
        <taxon>Nematoda</taxon>
        <taxon>Chromadorea</taxon>
        <taxon>Rhabditida</taxon>
        <taxon>Rhabditina</taxon>
        <taxon>Rhabditomorpha</taxon>
        <taxon>Strongyloidea</taxon>
        <taxon>Ancylostomatidae</taxon>
        <taxon>Bunostominae</taxon>
        <taxon>Necator</taxon>
    </lineage>
</organism>
<name>W2TWW7_NECAM</name>
<dbReference type="Pfam" id="PF02931">
    <property type="entry name" value="Neur_chan_LBD"/>
    <property type="match status" value="2"/>
</dbReference>
<evidence type="ECO:0000256" key="8">
    <source>
        <dbReference type="ARBA" id="ARBA00023136"/>
    </source>
</evidence>
<dbReference type="InterPro" id="IPR038050">
    <property type="entry name" value="Neuro_actylchol_rec"/>
</dbReference>
<dbReference type="GO" id="GO:0005230">
    <property type="term" value="F:extracellular ligand-gated monoatomic ion channel activity"/>
    <property type="evidence" value="ECO:0007669"/>
    <property type="project" value="InterPro"/>
</dbReference>
<dbReference type="OMA" id="WHILRTT"/>
<evidence type="ECO:0000256" key="2">
    <source>
        <dbReference type="ARBA" id="ARBA00009237"/>
    </source>
</evidence>
<feature type="transmembrane region" description="Helical" evidence="12">
    <location>
        <begin position="726"/>
        <end position="749"/>
    </location>
</feature>
<accession>W2TWW7</accession>
<keyword evidence="16" id="KW-1185">Reference proteome</keyword>
<keyword evidence="9" id="KW-0325">Glycoprotein</keyword>